<dbReference type="Proteomes" id="UP001159363">
    <property type="component" value="Chromosome 9"/>
</dbReference>
<comment type="caution">
    <text evidence="1">The sequence shown here is derived from an EMBL/GenBank/DDBJ whole genome shotgun (WGS) entry which is preliminary data.</text>
</comment>
<dbReference type="EMBL" id="JARBHB010000010">
    <property type="protein sequence ID" value="KAJ8874498.1"/>
    <property type="molecule type" value="Genomic_DNA"/>
</dbReference>
<sequence length="195" mass="22269">MNELQNKFTQSSQTVASKVTSLQTELHAVAIHLRDEIASIRGELKFTNEQCAIQLLFEDYENVFGLPDADRLRCININLRSAANSWWDINRPTTTTYTEYRGGWGRNTQTYRGRQYKEAIEDEVVGDGQGVRIATLINHGLAQLCQITSQIREKGTLEMVTFHRAGLLVRIQTEMLLAQLKRHPAEQGGMRMHHK</sequence>
<evidence type="ECO:0000313" key="2">
    <source>
        <dbReference type="Proteomes" id="UP001159363"/>
    </source>
</evidence>
<protein>
    <submittedName>
        <fullName evidence="1">Uncharacterized protein</fullName>
    </submittedName>
</protein>
<name>A0ABQ9GR63_9NEOP</name>
<gene>
    <name evidence="1" type="ORF">PR048_025358</name>
</gene>
<reference evidence="1 2" key="1">
    <citation type="submission" date="2023-02" db="EMBL/GenBank/DDBJ databases">
        <title>LHISI_Scaffold_Assembly.</title>
        <authorList>
            <person name="Stuart O.P."/>
            <person name="Cleave R."/>
            <person name="Magrath M.J.L."/>
            <person name="Mikheyev A.S."/>
        </authorList>
    </citation>
    <scope>NUCLEOTIDE SEQUENCE [LARGE SCALE GENOMIC DNA]</scope>
    <source>
        <strain evidence="1">Daus_M_001</strain>
        <tissue evidence="1">Leg muscle</tissue>
    </source>
</reference>
<proteinExistence type="predicted"/>
<organism evidence="1 2">
    <name type="scientific">Dryococelus australis</name>
    <dbReference type="NCBI Taxonomy" id="614101"/>
    <lineage>
        <taxon>Eukaryota</taxon>
        <taxon>Metazoa</taxon>
        <taxon>Ecdysozoa</taxon>
        <taxon>Arthropoda</taxon>
        <taxon>Hexapoda</taxon>
        <taxon>Insecta</taxon>
        <taxon>Pterygota</taxon>
        <taxon>Neoptera</taxon>
        <taxon>Polyneoptera</taxon>
        <taxon>Phasmatodea</taxon>
        <taxon>Verophasmatodea</taxon>
        <taxon>Anareolatae</taxon>
        <taxon>Phasmatidae</taxon>
        <taxon>Eurycanthinae</taxon>
        <taxon>Dryococelus</taxon>
    </lineage>
</organism>
<evidence type="ECO:0000313" key="1">
    <source>
        <dbReference type="EMBL" id="KAJ8874498.1"/>
    </source>
</evidence>
<accession>A0ABQ9GR63</accession>
<keyword evidence="2" id="KW-1185">Reference proteome</keyword>